<gene>
    <name evidence="4" type="primary">mutS2</name>
    <name evidence="6" type="ORF">OdinLCB4_004595</name>
</gene>
<dbReference type="SMART" id="SM00534">
    <property type="entry name" value="MUTSac"/>
    <property type="match status" value="1"/>
</dbReference>
<dbReference type="InterPro" id="IPR027417">
    <property type="entry name" value="P-loop_NTPase"/>
</dbReference>
<reference evidence="6" key="1">
    <citation type="journal article" date="2017" name="Nature">
        <title>Asgard archaea illuminate the origin of eukaryotic cellular complexity.</title>
        <authorList>
            <person name="Zaremba-Niedzwiedzka K."/>
            <person name="Caceres E.F."/>
            <person name="Saw J.H."/>
            <person name="Backstrom D."/>
            <person name="Juzokaite L."/>
            <person name="Vancaester E."/>
            <person name="Seitz K.W."/>
            <person name="Anantharaman K."/>
            <person name="Starnawski P."/>
            <person name="Kjeldsen K.U."/>
            <person name="Scott M.B."/>
            <person name="Nunoura T."/>
            <person name="Banfield J.F."/>
            <person name="Schramm A."/>
            <person name="Baker B.J."/>
            <person name="Spang A."/>
            <person name="Ettema T.J.G."/>
        </authorList>
    </citation>
    <scope>NUCLEOTIDE SEQUENCE</scope>
    <source>
        <strain evidence="6">LCB_4</strain>
    </source>
</reference>
<dbReference type="Proteomes" id="UP000186851">
    <property type="component" value="Chromosome"/>
</dbReference>
<dbReference type="AlphaFoldDB" id="A0AAF0D137"/>
<comment type="function">
    <text evidence="4">Has ATPase and non-specific DNA-binding activities.</text>
</comment>
<reference evidence="6" key="2">
    <citation type="journal article" date="2022" name="Nat. Microbiol.">
        <title>A closed Candidatus Odinarchaeum chromosome exposes Asgard archaeal viruses.</title>
        <authorList>
            <person name="Tamarit D."/>
            <person name="Caceres E.F."/>
            <person name="Krupovic M."/>
            <person name="Nijland R."/>
            <person name="Eme L."/>
            <person name="Robinson N.P."/>
            <person name="Ettema T.J.G."/>
        </authorList>
    </citation>
    <scope>NUCLEOTIDE SEQUENCE</scope>
    <source>
        <strain evidence="6">LCB_4</strain>
    </source>
</reference>
<dbReference type="Gene3D" id="3.40.50.300">
    <property type="entry name" value="P-loop containing nucleotide triphosphate hydrolases"/>
    <property type="match status" value="1"/>
</dbReference>
<dbReference type="InterPro" id="IPR000432">
    <property type="entry name" value="DNA_mismatch_repair_MutS_C"/>
</dbReference>
<accession>A0AAF0D137</accession>
<feature type="binding site" evidence="4">
    <location>
        <begin position="532"/>
        <end position="539"/>
    </location>
    <ligand>
        <name>ATP</name>
        <dbReference type="ChEBI" id="CHEBI:30616"/>
    </ligand>
</feature>
<dbReference type="GO" id="GO:0016787">
    <property type="term" value="F:hydrolase activity"/>
    <property type="evidence" value="ECO:0007669"/>
    <property type="project" value="UniProtKB-KW"/>
</dbReference>
<name>A0AAF0D137_ODILC</name>
<evidence type="ECO:0000313" key="7">
    <source>
        <dbReference type="Proteomes" id="UP000186851"/>
    </source>
</evidence>
<keyword evidence="3 4" id="KW-0238">DNA-binding</keyword>
<keyword evidence="2 4" id="KW-0067">ATP-binding</keyword>
<dbReference type="PANTHER" id="PTHR11361">
    <property type="entry name" value="DNA MISMATCH REPAIR PROTEIN MUTS FAMILY MEMBER"/>
    <property type="match status" value="1"/>
</dbReference>
<dbReference type="GO" id="GO:0005524">
    <property type="term" value="F:ATP binding"/>
    <property type="evidence" value="ECO:0007669"/>
    <property type="project" value="UniProtKB-UniRule"/>
</dbReference>
<dbReference type="PIRSF" id="PIRSF029254">
    <property type="entry name" value="MutS_C_archaeal"/>
    <property type="match status" value="1"/>
</dbReference>
<dbReference type="InterPro" id="IPR012401">
    <property type="entry name" value="DNA-bd_MutS2_arc"/>
</dbReference>
<evidence type="ECO:0000256" key="2">
    <source>
        <dbReference type="ARBA" id="ARBA00022840"/>
    </source>
</evidence>
<organism evidence="6 7">
    <name type="scientific">Odinarchaeota yellowstonii (strain LCB_4)</name>
    <dbReference type="NCBI Taxonomy" id="1841599"/>
    <lineage>
        <taxon>Archaea</taxon>
        <taxon>Promethearchaeati</taxon>
        <taxon>Candidatus Odinarchaeota</taxon>
        <taxon>Candidatus Odinarchaeia</taxon>
        <taxon>Candidatus Odinarchaeales</taxon>
        <taxon>Candidatus Odinarchaeaceae</taxon>
        <taxon>Candidatus Odinarchaeum</taxon>
    </lineage>
</organism>
<dbReference type="InterPro" id="IPR045076">
    <property type="entry name" value="MutS"/>
</dbReference>
<dbReference type="GO" id="GO:0006298">
    <property type="term" value="P:mismatch repair"/>
    <property type="evidence" value="ECO:0007669"/>
    <property type="project" value="InterPro"/>
</dbReference>
<evidence type="ECO:0000256" key="1">
    <source>
        <dbReference type="ARBA" id="ARBA00022741"/>
    </source>
</evidence>
<evidence type="ECO:0000256" key="4">
    <source>
        <dbReference type="HAMAP-Rule" id="MF_00971"/>
    </source>
</evidence>
<dbReference type="Pfam" id="PF00488">
    <property type="entry name" value="MutS_V"/>
    <property type="match status" value="1"/>
</dbReference>
<dbReference type="KEGG" id="oyw:OdinLCB4_004595"/>
<keyword evidence="4" id="KW-0378">Hydrolase</keyword>
<evidence type="ECO:0000313" key="6">
    <source>
        <dbReference type="EMBL" id="WEU39763.1"/>
    </source>
</evidence>
<comment type="similarity">
    <text evidence="4">Belongs to the DNA mismatch repair MutS family. Archaeal Muts2 subfamily.</text>
</comment>
<feature type="domain" description="DNA mismatch repair proteins mutS family" evidence="5">
    <location>
        <begin position="525"/>
        <end position="719"/>
    </location>
</feature>
<keyword evidence="1 4" id="KW-0547">Nucleotide-binding</keyword>
<dbReference type="SUPFAM" id="SSF48334">
    <property type="entry name" value="DNA repair protein MutS, domain III"/>
    <property type="match status" value="1"/>
</dbReference>
<dbReference type="GO" id="GO:0140664">
    <property type="term" value="F:ATP-dependent DNA damage sensor activity"/>
    <property type="evidence" value="ECO:0007669"/>
    <property type="project" value="InterPro"/>
</dbReference>
<dbReference type="GO" id="GO:0030983">
    <property type="term" value="F:mismatched DNA binding"/>
    <property type="evidence" value="ECO:0007669"/>
    <property type="project" value="InterPro"/>
</dbReference>
<dbReference type="InterPro" id="IPR036187">
    <property type="entry name" value="DNA_mismatch_repair_MutS_sf"/>
</dbReference>
<protein>
    <recommendedName>
        <fullName evidence="4">DNA-binding protein MutS2</fullName>
    </recommendedName>
</protein>
<dbReference type="SUPFAM" id="SSF52540">
    <property type="entry name" value="P-loop containing nucleoside triphosphate hydrolases"/>
    <property type="match status" value="1"/>
</dbReference>
<dbReference type="HAMAP" id="MF_00971">
    <property type="entry name" value="MutS2_archaea"/>
    <property type="match status" value="1"/>
</dbReference>
<proteinExistence type="inferred from homology"/>
<dbReference type="PANTHER" id="PTHR11361:SF125">
    <property type="entry name" value="DNA-BINDING PROTEIN MUTS2"/>
    <property type="match status" value="1"/>
</dbReference>
<evidence type="ECO:0000259" key="5">
    <source>
        <dbReference type="SMART" id="SM00534"/>
    </source>
</evidence>
<dbReference type="EMBL" id="CP091871">
    <property type="protein sequence ID" value="WEU39763.1"/>
    <property type="molecule type" value="Genomic_DNA"/>
</dbReference>
<sequence length="720" mass="81244">MEAEKFNDLYGEFYTKIGGDGEAKLAALKLDSLTMFEKTGLNSADSLRIVNKILQEDLKLDVKTVLKTDDAKKIYASIISLIEDCFSTNYSKNKIKLFYPLPSQYIEAIKERQAYAAAAKKTVEYIAEPDKNWFKSMLSKISPLKKPKNVIRIPGRVIITDDKKIFEKYISQSLNEFCDLFYIPIKEREQLIDYLQNYESVLYVSDSSYYPSELEYAENVEILSSSTPISELIPEKVISFFAANYNSVKAACEIVLKWFTLNLEYLNKFFSSKFSENEIRELTETLICLDEAGGIKPGLDPDIDNLSKALTNIDKIIVQVETELNEYIKRKVSSSAVTIKGEQILKILQSAYNEVDAEKIKQYLPEEVIEIFEKAIQLGEEAIIKKLSLPQSEAFLVDGILPREIKLPLEANRRKISELESNLRAKLNSKKYKLLKNISKKLEKHFSTMSRLIAYVQEFDFFLGLGEFALKYGLNPPSITTESTGIGFEKGVNLFLKDQELKGRLKVEPIDYNIGSTPLSGDHEEHIIILTGANSGGKSMCIELIAQTSILTQMGLLTPAQIAYTSLFDEIHFFAKTRGMLTAGALEESLKKFAKITSSNVSKLVLFDEVEAMTESGAAAKILAAVLDMLSENPKTCAVMVTHLGGEIIKLAKSAVRVDGIEAEGLDDKMNLIVNRKPRYNYLARSTPELIVERLFRLAKGDERKVYERILREFSKEIST</sequence>
<evidence type="ECO:0000256" key="3">
    <source>
        <dbReference type="ARBA" id="ARBA00023125"/>
    </source>
</evidence>
<comment type="cofactor">
    <cofactor evidence="4">
        <name>a divalent metal cation</name>
        <dbReference type="ChEBI" id="CHEBI:60240"/>
    </cofactor>
</comment>